<organism evidence="2 3">
    <name type="scientific">Heterorhabditis bacteriophora</name>
    <name type="common">Entomopathogenic nematode worm</name>
    <dbReference type="NCBI Taxonomy" id="37862"/>
    <lineage>
        <taxon>Eukaryota</taxon>
        <taxon>Metazoa</taxon>
        <taxon>Ecdysozoa</taxon>
        <taxon>Nematoda</taxon>
        <taxon>Chromadorea</taxon>
        <taxon>Rhabditida</taxon>
        <taxon>Rhabditina</taxon>
        <taxon>Rhabditomorpha</taxon>
        <taxon>Strongyloidea</taxon>
        <taxon>Heterorhabditidae</taxon>
        <taxon>Heterorhabditis</taxon>
    </lineage>
</organism>
<accession>A0A1I7W7B7</accession>
<feature type="chain" id="PRO_5009310471" evidence="1">
    <location>
        <begin position="26"/>
        <end position="59"/>
    </location>
</feature>
<feature type="signal peptide" evidence="1">
    <location>
        <begin position="1"/>
        <end position="25"/>
    </location>
</feature>
<keyword evidence="1" id="KW-0732">Signal</keyword>
<evidence type="ECO:0000313" key="2">
    <source>
        <dbReference type="Proteomes" id="UP000095283"/>
    </source>
</evidence>
<reference evidence="3" key="1">
    <citation type="submission" date="2016-11" db="UniProtKB">
        <authorList>
            <consortium name="WormBaseParasite"/>
        </authorList>
    </citation>
    <scope>IDENTIFICATION</scope>
</reference>
<protein>
    <submittedName>
        <fullName evidence="3">Acyltransferase</fullName>
    </submittedName>
</protein>
<proteinExistence type="predicted"/>
<evidence type="ECO:0000256" key="1">
    <source>
        <dbReference type="SAM" id="SignalP"/>
    </source>
</evidence>
<keyword evidence="2" id="KW-1185">Reference proteome</keyword>
<evidence type="ECO:0000313" key="3">
    <source>
        <dbReference type="WBParaSite" id="Hba_00506"/>
    </source>
</evidence>
<dbReference type="AlphaFoldDB" id="A0A1I7W7B7"/>
<dbReference type="WBParaSite" id="Hba_00506">
    <property type="protein sequence ID" value="Hba_00506"/>
    <property type="gene ID" value="Hba_00506"/>
</dbReference>
<name>A0A1I7W7B7_HETBA</name>
<dbReference type="Proteomes" id="UP000095283">
    <property type="component" value="Unplaced"/>
</dbReference>
<sequence length="59" mass="6722">MKYLQNGKRFKSLFCLIVSLCLVFSNSPQRICAGRRPSASGIFVVIFAHCHFNSIWISE</sequence>